<accession>A0ABM7ZWH2</accession>
<evidence type="ECO:0000313" key="2">
    <source>
        <dbReference type="Proteomes" id="UP001059597"/>
    </source>
</evidence>
<dbReference type="Proteomes" id="UP001059597">
    <property type="component" value="Chromosome"/>
</dbReference>
<sequence length="66" mass="6872">MADGDAGGYRGCSVKYEHWTADGGLYVTPARAGVRLQTTLDGLIIAPDEVPALIAAIRIAAGLEEN</sequence>
<dbReference type="EMBL" id="AP026073">
    <property type="protein sequence ID" value="BDM70581.1"/>
    <property type="molecule type" value="Genomic_DNA"/>
</dbReference>
<protein>
    <submittedName>
        <fullName evidence="1">Uncharacterized protein</fullName>
    </submittedName>
</protein>
<keyword evidence="2" id="KW-1185">Reference proteome</keyword>
<organism evidence="1 2">
    <name type="scientific">Streptomyces nigrescens</name>
    <dbReference type="NCBI Taxonomy" id="1920"/>
    <lineage>
        <taxon>Bacteria</taxon>
        <taxon>Bacillati</taxon>
        <taxon>Actinomycetota</taxon>
        <taxon>Actinomycetes</taxon>
        <taxon>Kitasatosporales</taxon>
        <taxon>Streptomycetaceae</taxon>
        <taxon>Streptomyces</taxon>
    </lineage>
</organism>
<proteinExistence type="predicted"/>
<evidence type="ECO:0000313" key="1">
    <source>
        <dbReference type="EMBL" id="BDM70581.1"/>
    </source>
</evidence>
<gene>
    <name evidence="1" type="ORF">HEK616_40680</name>
</gene>
<name>A0ABM7ZWH2_STRNI</name>
<reference evidence="1" key="1">
    <citation type="submission" date="2022-06" db="EMBL/GenBank/DDBJ databases">
        <title>Complete genome sequence of Streptomyces nigrescens HEK616.</title>
        <authorList>
            <person name="Asamizu S."/>
            <person name="Onaka H."/>
        </authorList>
    </citation>
    <scope>NUCLEOTIDE SEQUENCE</scope>
    <source>
        <strain evidence="1">HEK616</strain>
    </source>
</reference>